<protein>
    <submittedName>
        <fullName evidence="2">Uncharacterized protein</fullName>
    </submittedName>
</protein>
<accession>A0A4Y7T486</accession>
<feature type="compositionally biased region" description="Low complexity" evidence="1">
    <location>
        <begin position="715"/>
        <end position="726"/>
    </location>
</feature>
<dbReference type="AlphaFoldDB" id="A0A4Y7T486"/>
<name>A0A4Y7T486_COPMI</name>
<feature type="compositionally biased region" description="Low complexity" evidence="1">
    <location>
        <begin position="618"/>
        <end position="635"/>
    </location>
</feature>
<dbReference type="Proteomes" id="UP000298030">
    <property type="component" value="Unassembled WGS sequence"/>
</dbReference>
<feature type="compositionally biased region" description="Low complexity" evidence="1">
    <location>
        <begin position="692"/>
        <end position="705"/>
    </location>
</feature>
<feature type="compositionally biased region" description="Low complexity" evidence="1">
    <location>
        <begin position="601"/>
        <end position="611"/>
    </location>
</feature>
<organism evidence="2 3">
    <name type="scientific">Coprinellus micaceus</name>
    <name type="common">Glistening ink-cap mushroom</name>
    <name type="synonym">Coprinus micaceus</name>
    <dbReference type="NCBI Taxonomy" id="71717"/>
    <lineage>
        <taxon>Eukaryota</taxon>
        <taxon>Fungi</taxon>
        <taxon>Dikarya</taxon>
        <taxon>Basidiomycota</taxon>
        <taxon>Agaricomycotina</taxon>
        <taxon>Agaricomycetes</taxon>
        <taxon>Agaricomycetidae</taxon>
        <taxon>Agaricales</taxon>
        <taxon>Agaricineae</taxon>
        <taxon>Psathyrellaceae</taxon>
        <taxon>Coprinellus</taxon>
    </lineage>
</organism>
<sequence length="762" mass="83042">MSEKLSARFSKVFNDLPPEAQRTLLQKSLGDVLDQLPPDVAKKVYSSALQVYTRHQNVPKLDLRGKRKEVNALLDLLNREVKISAILGDRSRREEIISEIVQSLTGWLNDVWSAFYEHRVQYAQAHACLLFVSEVVGQLDTTPTPGGCKCELMNMPIRIMIKDKNGVCLTKLRVRGPPNIDRLLLWIWRDLAMCLLAKDDRKRVKDIITDLESIYGFPVLERLLLGGRKSPREEEEDEDEDIFLEDETYSDMEEDNDPDDFLLPNDFHSVHWKGKFDKESNALRSMIEDFLFEIFTVTPNLPMYDTILDITVNGASAKLRASGILYDIAGNSSDTLVGALNIEVSKHNAPRILSLLDQYSYLLRPRDAVTLQCSAGVLGDSVYHARGLSILETGLEETLVAIQVAVRGAFSHIDESAHKKELTEILKLRSGHPDRRDRIEAWAQAISSSSSTGMGGPMAFAAMMFGIPMMPGMPVMPGMVDDGDEQADLMSFIDLEAGADSDTEDLREDLRPKLKQRLEGWTQLASVMKGGAATSSKAYLKVVELMPYMRGADVVTEMVNRLAERPGKGYICDALEAVSSFCKTQSKKLRQAKKEKDKQAAAKAAKAAKTKPSSSSFTATLQSTAATPSSLSAPRAGPPTAPAPTPRSVTIEDVDEDEDDDDDLPPPLIPAGGPSALSLAPAPVASPPTANPTPFFSFSLPFSFGSGPGSGVDAGGPSASSTSNAQPAPPQAPSASAPPVVLAPVPAQSPPYRLFEGMEDVD</sequence>
<reference evidence="2 3" key="1">
    <citation type="journal article" date="2019" name="Nat. Ecol. Evol.">
        <title>Megaphylogeny resolves global patterns of mushroom evolution.</title>
        <authorList>
            <person name="Varga T."/>
            <person name="Krizsan K."/>
            <person name="Foldi C."/>
            <person name="Dima B."/>
            <person name="Sanchez-Garcia M."/>
            <person name="Sanchez-Ramirez S."/>
            <person name="Szollosi G.J."/>
            <person name="Szarkandi J.G."/>
            <person name="Papp V."/>
            <person name="Albert L."/>
            <person name="Andreopoulos W."/>
            <person name="Angelini C."/>
            <person name="Antonin V."/>
            <person name="Barry K.W."/>
            <person name="Bougher N.L."/>
            <person name="Buchanan P."/>
            <person name="Buyck B."/>
            <person name="Bense V."/>
            <person name="Catcheside P."/>
            <person name="Chovatia M."/>
            <person name="Cooper J."/>
            <person name="Damon W."/>
            <person name="Desjardin D."/>
            <person name="Finy P."/>
            <person name="Geml J."/>
            <person name="Haridas S."/>
            <person name="Hughes K."/>
            <person name="Justo A."/>
            <person name="Karasinski D."/>
            <person name="Kautmanova I."/>
            <person name="Kiss B."/>
            <person name="Kocsube S."/>
            <person name="Kotiranta H."/>
            <person name="LaButti K.M."/>
            <person name="Lechner B.E."/>
            <person name="Liimatainen K."/>
            <person name="Lipzen A."/>
            <person name="Lukacs Z."/>
            <person name="Mihaltcheva S."/>
            <person name="Morgado L.N."/>
            <person name="Niskanen T."/>
            <person name="Noordeloos M.E."/>
            <person name="Ohm R.A."/>
            <person name="Ortiz-Santana B."/>
            <person name="Ovrebo C."/>
            <person name="Racz N."/>
            <person name="Riley R."/>
            <person name="Savchenko A."/>
            <person name="Shiryaev A."/>
            <person name="Soop K."/>
            <person name="Spirin V."/>
            <person name="Szebenyi C."/>
            <person name="Tomsovsky M."/>
            <person name="Tulloss R.E."/>
            <person name="Uehling J."/>
            <person name="Grigoriev I.V."/>
            <person name="Vagvolgyi C."/>
            <person name="Papp T."/>
            <person name="Martin F.M."/>
            <person name="Miettinen O."/>
            <person name="Hibbett D.S."/>
            <person name="Nagy L.G."/>
        </authorList>
    </citation>
    <scope>NUCLEOTIDE SEQUENCE [LARGE SCALE GENOMIC DNA]</scope>
    <source>
        <strain evidence="2 3">FP101781</strain>
    </source>
</reference>
<evidence type="ECO:0000313" key="2">
    <source>
        <dbReference type="EMBL" id="TEB28993.1"/>
    </source>
</evidence>
<feature type="compositionally biased region" description="Low complexity" evidence="1">
    <location>
        <begin position="670"/>
        <end position="683"/>
    </location>
</feature>
<keyword evidence="3" id="KW-1185">Reference proteome</keyword>
<gene>
    <name evidence="2" type="ORF">FA13DRAFT_1793482</name>
</gene>
<feature type="compositionally biased region" description="Low complexity" evidence="1">
    <location>
        <begin position="733"/>
        <end position="746"/>
    </location>
</feature>
<dbReference type="OrthoDB" id="2742205at2759"/>
<feature type="compositionally biased region" description="Acidic residues" evidence="1">
    <location>
        <begin position="652"/>
        <end position="664"/>
    </location>
</feature>
<feature type="compositionally biased region" description="Pro residues" evidence="1">
    <location>
        <begin position="636"/>
        <end position="645"/>
    </location>
</feature>
<comment type="caution">
    <text evidence="2">The sequence shown here is derived from an EMBL/GenBank/DDBJ whole genome shotgun (WGS) entry which is preliminary data.</text>
</comment>
<feature type="region of interest" description="Disordered" evidence="1">
    <location>
        <begin position="590"/>
        <end position="762"/>
    </location>
</feature>
<evidence type="ECO:0000313" key="3">
    <source>
        <dbReference type="Proteomes" id="UP000298030"/>
    </source>
</evidence>
<evidence type="ECO:0000256" key="1">
    <source>
        <dbReference type="SAM" id="MobiDB-lite"/>
    </source>
</evidence>
<proteinExistence type="predicted"/>
<dbReference type="EMBL" id="QPFP01000029">
    <property type="protein sequence ID" value="TEB28993.1"/>
    <property type="molecule type" value="Genomic_DNA"/>
</dbReference>